<evidence type="ECO:0000313" key="2">
    <source>
        <dbReference type="EMBL" id="PZO88409.1"/>
    </source>
</evidence>
<dbReference type="AlphaFoldDB" id="A0A2W5A7F2"/>
<proteinExistence type="predicted"/>
<keyword evidence="1" id="KW-0812">Transmembrane</keyword>
<protein>
    <submittedName>
        <fullName evidence="2">Type IV secretion protein IcmT</fullName>
    </submittedName>
</protein>
<sequence length="99" mass="11774">MGQQEDTDEERANWHWRNSMRPVRFFALDARAAIPVLITLFHFRIYTVFLTITLITAFSLLERRGLTFDAALRAFRCWLLGQKRHGWISLNRKKMVDYG</sequence>
<dbReference type="NCBIfam" id="NF038220">
    <property type="entry name" value="IcmT_TraK"/>
    <property type="match status" value="1"/>
</dbReference>
<evidence type="ECO:0000256" key="1">
    <source>
        <dbReference type="SAM" id="Phobius"/>
    </source>
</evidence>
<dbReference type="EMBL" id="QFNK01000018">
    <property type="protein sequence ID" value="PZO88409.1"/>
    <property type="molecule type" value="Genomic_DNA"/>
</dbReference>
<comment type="caution">
    <text evidence="2">The sequence shown here is derived from an EMBL/GenBank/DDBJ whole genome shotgun (WGS) entry which is preliminary data.</text>
</comment>
<organism evidence="2 3">
    <name type="scientific">Micavibrio aeruginosavorus</name>
    <dbReference type="NCBI Taxonomy" id="349221"/>
    <lineage>
        <taxon>Bacteria</taxon>
        <taxon>Pseudomonadati</taxon>
        <taxon>Bdellovibrionota</taxon>
        <taxon>Bdellovibrionia</taxon>
        <taxon>Bdellovibrionales</taxon>
        <taxon>Pseudobdellovibrionaceae</taxon>
        <taxon>Micavibrio</taxon>
    </lineage>
</organism>
<accession>A0A2W5A7F2</accession>
<keyword evidence="1" id="KW-0472">Membrane</keyword>
<gene>
    <name evidence="2" type="ORF">DI626_01790</name>
</gene>
<name>A0A2W5A7F2_9BACT</name>
<feature type="transmembrane region" description="Helical" evidence="1">
    <location>
        <begin position="32"/>
        <end position="61"/>
    </location>
</feature>
<dbReference type="Proteomes" id="UP000249557">
    <property type="component" value="Unassembled WGS sequence"/>
</dbReference>
<keyword evidence="1" id="KW-1133">Transmembrane helix</keyword>
<evidence type="ECO:0000313" key="3">
    <source>
        <dbReference type="Proteomes" id="UP000249557"/>
    </source>
</evidence>
<dbReference type="InterPro" id="IPR047756">
    <property type="entry name" value="IcmT-like"/>
</dbReference>
<reference evidence="2 3" key="1">
    <citation type="submission" date="2017-08" db="EMBL/GenBank/DDBJ databases">
        <title>Infants hospitalized years apart are colonized by the same room-sourced microbial strains.</title>
        <authorList>
            <person name="Brooks B."/>
            <person name="Olm M.R."/>
            <person name="Firek B.A."/>
            <person name="Baker R."/>
            <person name="Thomas B.C."/>
            <person name="Morowitz M.J."/>
            <person name="Banfield J.F."/>
        </authorList>
    </citation>
    <scope>NUCLEOTIDE SEQUENCE [LARGE SCALE GENOMIC DNA]</scope>
    <source>
        <strain evidence="2">S2_018_000_R2_104</strain>
    </source>
</reference>